<comment type="caution">
    <text evidence="1">The sequence shown here is derived from an EMBL/GenBank/DDBJ whole genome shotgun (WGS) entry which is preliminary data.</text>
</comment>
<evidence type="ECO:0000313" key="1">
    <source>
        <dbReference type="EMBL" id="RZN61358.1"/>
    </source>
</evidence>
<proteinExistence type="predicted"/>
<name>A0A8B3TCK6_AVIPA</name>
<protein>
    <recommendedName>
        <fullName evidence="3">Mu-like prophage FluMu protein gp41</fullName>
    </recommendedName>
</protein>
<dbReference type="EMBL" id="RQXS01000002">
    <property type="protein sequence ID" value="RZN61358.1"/>
    <property type="molecule type" value="Genomic_DNA"/>
</dbReference>
<dbReference type="Pfam" id="PF23746">
    <property type="entry name" value="Gp41_Mu"/>
    <property type="match status" value="1"/>
</dbReference>
<dbReference type="AlphaFoldDB" id="A0A8B3TCK6"/>
<gene>
    <name evidence="1" type="ORF">EIG79_01080</name>
</gene>
<dbReference type="Proteomes" id="UP000294229">
    <property type="component" value="Unassembled WGS sequence"/>
</dbReference>
<sequence>MEFSLKQGLMYGDEPQLDVETRELTTQDLIDAECSAERLLMDKQGNPVLVVSQVLFNYELIRRQIKRVGKINGPLSLKQLGSLHPDDLNIINAMLSAEEMAKSTQALDQRGRLEATDKDI</sequence>
<reference evidence="1 2" key="1">
    <citation type="submission" date="2018-11" db="EMBL/GenBank/DDBJ databases">
        <title>Sequencing Av. paragallinarum serogroups.</title>
        <authorList>
            <person name="Hellmuth J.E."/>
            <person name="Boucher C.E."/>
            <person name="Cason E.D."/>
        </authorList>
    </citation>
    <scope>NUCLEOTIDE SEQUENCE [LARGE SCALE GENOMIC DNA]</scope>
    <source>
        <strain evidence="1 2">SA-3</strain>
    </source>
</reference>
<organism evidence="1 2">
    <name type="scientific">Avibacterium paragallinarum</name>
    <name type="common">Haemophilus gallinarum</name>
    <dbReference type="NCBI Taxonomy" id="728"/>
    <lineage>
        <taxon>Bacteria</taxon>
        <taxon>Pseudomonadati</taxon>
        <taxon>Pseudomonadota</taxon>
        <taxon>Gammaproteobacteria</taxon>
        <taxon>Pasteurellales</taxon>
        <taxon>Pasteurellaceae</taxon>
        <taxon>Avibacterium</taxon>
    </lineage>
</organism>
<evidence type="ECO:0008006" key="3">
    <source>
        <dbReference type="Google" id="ProtNLM"/>
    </source>
</evidence>
<accession>A0A8B3TCK6</accession>
<dbReference type="InterPro" id="IPR056974">
    <property type="entry name" value="Tail_Gp41-like"/>
</dbReference>
<evidence type="ECO:0000313" key="2">
    <source>
        <dbReference type="Proteomes" id="UP000294229"/>
    </source>
</evidence>
<dbReference type="RefSeq" id="WP_130238432.1">
    <property type="nucleotide sequence ID" value="NZ_RQXS01000002.1"/>
</dbReference>